<proteinExistence type="predicted"/>
<dbReference type="AlphaFoldDB" id="A0A0C3FVU2"/>
<dbReference type="InterPro" id="IPR018712">
    <property type="entry name" value="Tle1-like_cat"/>
</dbReference>
<dbReference type="PANTHER" id="PTHR33840">
    <property type="match status" value="1"/>
</dbReference>
<feature type="non-terminal residue" evidence="2">
    <location>
        <position position="1"/>
    </location>
</feature>
<name>A0A0C3FVU2_PILCF</name>
<feature type="domain" description="T6SS Phospholipase effector Tle1-like catalytic" evidence="1">
    <location>
        <begin position="1"/>
        <end position="115"/>
    </location>
</feature>
<keyword evidence="3" id="KW-1185">Reference proteome</keyword>
<reference evidence="2 3" key="1">
    <citation type="submission" date="2014-04" db="EMBL/GenBank/DDBJ databases">
        <authorList>
            <consortium name="DOE Joint Genome Institute"/>
            <person name="Kuo A."/>
            <person name="Tarkka M."/>
            <person name="Buscot F."/>
            <person name="Kohler A."/>
            <person name="Nagy L.G."/>
            <person name="Floudas D."/>
            <person name="Copeland A."/>
            <person name="Barry K.W."/>
            <person name="Cichocki N."/>
            <person name="Veneault-Fourrey C."/>
            <person name="LaButti K."/>
            <person name="Lindquist E.A."/>
            <person name="Lipzen A."/>
            <person name="Lundell T."/>
            <person name="Morin E."/>
            <person name="Murat C."/>
            <person name="Sun H."/>
            <person name="Tunlid A."/>
            <person name="Henrissat B."/>
            <person name="Grigoriev I.V."/>
            <person name="Hibbett D.S."/>
            <person name="Martin F."/>
            <person name="Nordberg H.P."/>
            <person name="Cantor M.N."/>
            <person name="Hua S.X."/>
        </authorList>
    </citation>
    <scope>NUCLEOTIDE SEQUENCE [LARGE SCALE GENOMIC DNA]</scope>
    <source>
        <strain evidence="2 3">F 1598</strain>
    </source>
</reference>
<dbReference type="InParanoid" id="A0A0C3FVU2"/>
<dbReference type="Pfam" id="PF09994">
    <property type="entry name" value="T6SS_Tle1-like_cat"/>
    <property type="match status" value="2"/>
</dbReference>
<gene>
    <name evidence="2" type="ORF">PILCRDRAFT_69195</name>
</gene>
<organism evidence="2 3">
    <name type="scientific">Piloderma croceum (strain F 1598)</name>
    <dbReference type="NCBI Taxonomy" id="765440"/>
    <lineage>
        <taxon>Eukaryota</taxon>
        <taxon>Fungi</taxon>
        <taxon>Dikarya</taxon>
        <taxon>Basidiomycota</taxon>
        <taxon>Agaricomycotina</taxon>
        <taxon>Agaricomycetes</taxon>
        <taxon>Agaricomycetidae</taxon>
        <taxon>Atheliales</taxon>
        <taxon>Atheliaceae</taxon>
        <taxon>Piloderma</taxon>
    </lineage>
</organism>
<dbReference type="HOGENOM" id="CLU_005049_2_0_1"/>
<evidence type="ECO:0000259" key="1">
    <source>
        <dbReference type="Pfam" id="PF09994"/>
    </source>
</evidence>
<dbReference type="Proteomes" id="UP000054166">
    <property type="component" value="Unassembled WGS sequence"/>
</dbReference>
<protein>
    <recommendedName>
        <fullName evidence="1">T6SS Phospholipase effector Tle1-like catalytic domain-containing protein</fullName>
    </recommendedName>
</protein>
<evidence type="ECO:0000313" key="3">
    <source>
        <dbReference type="Proteomes" id="UP000054166"/>
    </source>
</evidence>
<dbReference type="STRING" id="765440.A0A0C3FVU2"/>
<feature type="domain" description="T6SS Phospholipase effector Tle1-like catalytic" evidence="1">
    <location>
        <begin position="133"/>
        <end position="275"/>
    </location>
</feature>
<sequence>RNLVICIDGTSDQPIRREGGSSNIHMVYPLIIYSQNTNIIELYSRLASNDDQLTYYDSGIGTYATPSWRSWTYLKQIVDNKIDLAIAWNFEKVIKGAYRWLCSEYKDNGRIFMFGRQNVLLGCDRNHERNVPLGFSRGAYQVSALAGMIEQVGLLRKGNDAQIPLYVQYFGHQSSTLLALSLTLYAGLSKRSKRTDAAALFKRTFARAKVCVHFVGVWDTVSSIGILRGISLPLADSHTHICIFRHALALDEHRVKFLPECVIQSNDRTNETVDKSRRVRDH</sequence>
<dbReference type="PANTHER" id="PTHR33840:SF1">
    <property type="entry name" value="TLE1 PHOSPHOLIPASE DOMAIN-CONTAINING PROTEIN"/>
    <property type="match status" value="1"/>
</dbReference>
<evidence type="ECO:0000313" key="2">
    <source>
        <dbReference type="EMBL" id="KIM83614.1"/>
    </source>
</evidence>
<dbReference type="OrthoDB" id="538223at2759"/>
<accession>A0A0C3FVU2</accession>
<reference evidence="3" key="2">
    <citation type="submission" date="2015-01" db="EMBL/GenBank/DDBJ databases">
        <title>Evolutionary Origins and Diversification of the Mycorrhizal Mutualists.</title>
        <authorList>
            <consortium name="DOE Joint Genome Institute"/>
            <consortium name="Mycorrhizal Genomics Consortium"/>
            <person name="Kohler A."/>
            <person name="Kuo A."/>
            <person name="Nagy L.G."/>
            <person name="Floudas D."/>
            <person name="Copeland A."/>
            <person name="Barry K.W."/>
            <person name="Cichocki N."/>
            <person name="Veneault-Fourrey C."/>
            <person name="LaButti K."/>
            <person name="Lindquist E.A."/>
            <person name="Lipzen A."/>
            <person name="Lundell T."/>
            <person name="Morin E."/>
            <person name="Murat C."/>
            <person name="Riley R."/>
            <person name="Ohm R."/>
            <person name="Sun H."/>
            <person name="Tunlid A."/>
            <person name="Henrissat B."/>
            <person name="Grigoriev I.V."/>
            <person name="Hibbett D.S."/>
            <person name="Martin F."/>
        </authorList>
    </citation>
    <scope>NUCLEOTIDE SEQUENCE [LARGE SCALE GENOMIC DNA]</scope>
    <source>
        <strain evidence="3">F 1598</strain>
    </source>
</reference>
<dbReference type="EMBL" id="KN832990">
    <property type="protein sequence ID" value="KIM83614.1"/>
    <property type="molecule type" value="Genomic_DNA"/>
</dbReference>